<feature type="compositionally biased region" description="Polar residues" evidence="1">
    <location>
        <begin position="53"/>
        <end position="67"/>
    </location>
</feature>
<reference evidence="5 6" key="1">
    <citation type="journal article" date="2015" name="Fungal Genet. Biol.">
        <title>Evolution of novel wood decay mechanisms in Agaricales revealed by the genome sequences of Fistulina hepatica and Cylindrobasidium torrendii.</title>
        <authorList>
            <person name="Floudas D."/>
            <person name="Held B.W."/>
            <person name="Riley R."/>
            <person name="Nagy L.G."/>
            <person name="Koehler G."/>
            <person name="Ransdell A.S."/>
            <person name="Younus H."/>
            <person name="Chow J."/>
            <person name="Chiniquy J."/>
            <person name="Lipzen A."/>
            <person name="Tritt A."/>
            <person name="Sun H."/>
            <person name="Haridas S."/>
            <person name="LaButti K."/>
            <person name="Ohm R.A."/>
            <person name="Kues U."/>
            <person name="Blanchette R.A."/>
            <person name="Grigoriev I.V."/>
            <person name="Minto R.E."/>
            <person name="Hibbett D.S."/>
        </authorList>
    </citation>
    <scope>NUCLEOTIDE SEQUENCE [LARGE SCALE GENOMIC DNA]</scope>
    <source>
        <strain evidence="5 6">ATCC 64428</strain>
    </source>
</reference>
<feature type="domain" description="DUF6533" evidence="4">
    <location>
        <begin position="389"/>
        <end position="432"/>
    </location>
</feature>
<organism evidence="5 6">
    <name type="scientific">Fistulina hepatica ATCC 64428</name>
    <dbReference type="NCBI Taxonomy" id="1128425"/>
    <lineage>
        <taxon>Eukaryota</taxon>
        <taxon>Fungi</taxon>
        <taxon>Dikarya</taxon>
        <taxon>Basidiomycota</taxon>
        <taxon>Agaricomycotina</taxon>
        <taxon>Agaricomycetes</taxon>
        <taxon>Agaricomycetidae</taxon>
        <taxon>Agaricales</taxon>
        <taxon>Fistulinaceae</taxon>
        <taxon>Fistulina</taxon>
    </lineage>
</organism>
<evidence type="ECO:0000313" key="6">
    <source>
        <dbReference type="Proteomes" id="UP000054144"/>
    </source>
</evidence>
<dbReference type="Proteomes" id="UP000054144">
    <property type="component" value="Unassembled WGS sequence"/>
</dbReference>
<name>A0A0D7AMA8_9AGAR</name>
<feature type="signal peptide" evidence="3">
    <location>
        <begin position="1"/>
        <end position="20"/>
    </location>
</feature>
<dbReference type="Pfam" id="PF20151">
    <property type="entry name" value="DUF6533"/>
    <property type="match status" value="1"/>
</dbReference>
<accession>A0A0D7AMA8</accession>
<evidence type="ECO:0000256" key="1">
    <source>
        <dbReference type="SAM" id="MobiDB-lite"/>
    </source>
</evidence>
<proteinExistence type="predicted"/>
<dbReference type="OrthoDB" id="3049002at2759"/>
<evidence type="ECO:0000259" key="4">
    <source>
        <dbReference type="Pfam" id="PF20151"/>
    </source>
</evidence>
<evidence type="ECO:0000256" key="2">
    <source>
        <dbReference type="SAM" id="Phobius"/>
    </source>
</evidence>
<evidence type="ECO:0000313" key="5">
    <source>
        <dbReference type="EMBL" id="KIY51918.1"/>
    </source>
</evidence>
<dbReference type="EMBL" id="KN881647">
    <property type="protein sequence ID" value="KIY51918.1"/>
    <property type="molecule type" value="Genomic_DNA"/>
</dbReference>
<keyword evidence="2" id="KW-1133">Transmembrane helix</keyword>
<feature type="chain" id="PRO_5002316305" description="DUF6533 domain-containing protein" evidence="3">
    <location>
        <begin position="21"/>
        <end position="737"/>
    </location>
</feature>
<evidence type="ECO:0000256" key="3">
    <source>
        <dbReference type="SAM" id="SignalP"/>
    </source>
</evidence>
<protein>
    <recommendedName>
        <fullName evidence="4">DUF6533 domain-containing protein</fullName>
    </recommendedName>
</protein>
<keyword evidence="6" id="KW-1185">Reference proteome</keyword>
<feature type="transmembrane region" description="Helical" evidence="2">
    <location>
        <begin position="585"/>
        <end position="604"/>
    </location>
</feature>
<feature type="transmembrane region" description="Helical" evidence="2">
    <location>
        <begin position="423"/>
        <end position="445"/>
    </location>
</feature>
<keyword evidence="2" id="KW-0812">Transmembrane</keyword>
<dbReference type="AlphaFoldDB" id="A0A0D7AMA8"/>
<feature type="region of interest" description="Disordered" evidence="1">
    <location>
        <begin position="32"/>
        <end position="68"/>
    </location>
</feature>
<keyword evidence="3" id="KW-0732">Signal</keyword>
<keyword evidence="2" id="KW-0472">Membrane</keyword>
<dbReference type="InterPro" id="IPR045340">
    <property type="entry name" value="DUF6533"/>
</dbReference>
<sequence length="737" mass="81373">MKFTLSTAFALFVLLFSTLAISTSLERETNAARMARGLPPLRPRNLGRKQDLSARNSQPKPSGSPGSTCDMDNGLTGYKYCCSTASGTSKNDCGCNTMLVSGGSCSGSTPHTKCCHSATGTCSSGTCDGDGGSSSGGSSGGQHLCSFWANVYFYAIVQGYRRLTKTVLAFSIPFLIVALGRSTFQRSVAFEACGYVMRSRLRIMTVCWARLSYLALLRGRYRLVYYPSPLGVTLCGDPDRWANWLRKACTHSTVATKYYFLDSHLWVLGTDEDCIKWCLGRKTKGCLLSDISYTFLTLPRCAVLTTVKTPHGRLVQRASWGYGRKAVFVSIWAMVGPDTIWVEVENCSSDNRFRIVLAAMNTSQAAISSSSSFTISSGPQPLDAFRGTSTAMLVWALYDFSLCFNREVDLVWQQVTRWNLSKFLYLFIRYHTMGALIYYFIYALYKEDLLLEDVENLDIEVKRIDSLPCASRVLIQSTGVQGSRKSVRNAPSGNTTAEITSIAVGEALILLRINALFGRTRRFLVLTVFLFFDILALNKQLPIAEGIIGIVTSSITLSGGSSGLYGSTDVLNCSLDAKNVSDVNIAMWITSLTVACIFFALIVYKTHISMREIHTGGQIPLITLFQFPTTSPTLYICVRDSFVYFARYITNESHFERDGKSVLAARDAYLSLPSSCLIATYGVTSSRIFLNLKEAGVRRSNVSDVINMSALEFRSPHYITDSHYVRTVQDGTDLHML</sequence>
<gene>
    <name evidence="5" type="ORF">FISHEDRAFT_56378</name>
</gene>